<protein>
    <recommendedName>
        <fullName evidence="4">DUF465 domain-containing protein</fullName>
    </recommendedName>
</protein>
<evidence type="ECO:0000313" key="2">
    <source>
        <dbReference type="EMBL" id="SNZ18951.1"/>
    </source>
</evidence>
<dbReference type="AlphaFoldDB" id="A0A285PGE1"/>
<sequence>MNVENEEEIRHQMAKLKIEHGDLDLAIQALEEKSAGNLLPIQRLKKKKLAIKDQIQRLENQLFPDIIA</sequence>
<gene>
    <name evidence="2" type="ORF">SAMN06265368_2028</name>
</gene>
<dbReference type="OrthoDB" id="7869924at2"/>
<dbReference type="EMBL" id="OBEL01000002">
    <property type="protein sequence ID" value="SNZ18951.1"/>
    <property type="molecule type" value="Genomic_DNA"/>
</dbReference>
<feature type="coiled-coil region" evidence="1">
    <location>
        <begin position="13"/>
        <end position="61"/>
    </location>
</feature>
<keyword evidence="1" id="KW-0175">Coiled coil</keyword>
<name>A0A285PGE1_9HYPH</name>
<organism evidence="2 3">
    <name type="scientific">Cohaesibacter gelatinilyticus</name>
    <dbReference type="NCBI Taxonomy" id="372072"/>
    <lineage>
        <taxon>Bacteria</taxon>
        <taxon>Pseudomonadati</taxon>
        <taxon>Pseudomonadota</taxon>
        <taxon>Alphaproteobacteria</taxon>
        <taxon>Hyphomicrobiales</taxon>
        <taxon>Cohaesibacteraceae</taxon>
    </lineage>
</organism>
<evidence type="ECO:0000256" key="1">
    <source>
        <dbReference type="SAM" id="Coils"/>
    </source>
</evidence>
<dbReference type="InterPro" id="IPR038444">
    <property type="entry name" value="DUF465_sf"/>
</dbReference>
<dbReference type="Proteomes" id="UP000219439">
    <property type="component" value="Unassembled WGS sequence"/>
</dbReference>
<evidence type="ECO:0000313" key="3">
    <source>
        <dbReference type="Proteomes" id="UP000219439"/>
    </source>
</evidence>
<keyword evidence="3" id="KW-1185">Reference proteome</keyword>
<reference evidence="2 3" key="1">
    <citation type="submission" date="2017-09" db="EMBL/GenBank/DDBJ databases">
        <authorList>
            <person name="Ehlers B."/>
            <person name="Leendertz F.H."/>
        </authorList>
    </citation>
    <scope>NUCLEOTIDE SEQUENCE [LARGE SCALE GENOMIC DNA]</scope>
    <source>
        <strain evidence="2 3">DSM 18289</strain>
    </source>
</reference>
<accession>A0A285PGE1</accession>
<evidence type="ECO:0008006" key="4">
    <source>
        <dbReference type="Google" id="ProtNLM"/>
    </source>
</evidence>
<dbReference type="Gene3D" id="6.10.280.50">
    <property type="match status" value="1"/>
</dbReference>
<dbReference type="Pfam" id="PF04325">
    <property type="entry name" value="DUF465"/>
    <property type="match status" value="1"/>
</dbReference>
<proteinExistence type="predicted"/>
<dbReference type="InterPro" id="IPR007420">
    <property type="entry name" value="DUF465"/>
</dbReference>